<evidence type="ECO:0000313" key="7">
    <source>
        <dbReference type="EMBL" id="CBY32489.1"/>
    </source>
</evidence>
<dbReference type="InterPro" id="IPR036824">
    <property type="entry name" value="Nucleoplasmin_core_dom_sf"/>
</dbReference>
<dbReference type="GO" id="GO:0006338">
    <property type="term" value="P:chromatin remodeling"/>
    <property type="evidence" value="ECO:0007669"/>
    <property type="project" value="TreeGrafter"/>
</dbReference>
<dbReference type="GO" id="GO:0042393">
    <property type="term" value="F:histone binding"/>
    <property type="evidence" value="ECO:0007669"/>
    <property type="project" value="TreeGrafter"/>
</dbReference>
<evidence type="ECO:0000256" key="4">
    <source>
        <dbReference type="SAM" id="MobiDB-lite"/>
    </source>
</evidence>
<dbReference type="GO" id="GO:0003723">
    <property type="term" value="F:RNA binding"/>
    <property type="evidence" value="ECO:0007669"/>
    <property type="project" value="TreeGrafter"/>
</dbReference>
<dbReference type="InterPro" id="IPR024057">
    <property type="entry name" value="Nucleoplasmin_core_dom"/>
</dbReference>
<feature type="compositionally biased region" description="Acidic residues" evidence="4">
    <location>
        <begin position="8"/>
        <end position="25"/>
    </location>
</feature>
<dbReference type="Proteomes" id="UP000011014">
    <property type="component" value="Unassembled WGS sequence"/>
</dbReference>
<dbReference type="GO" id="GO:0003682">
    <property type="term" value="F:chromatin binding"/>
    <property type="evidence" value="ECO:0007669"/>
    <property type="project" value="TreeGrafter"/>
</dbReference>
<organism evidence="6">
    <name type="scientific">Oikopleura dioica</name>
    <name type="common">Tunicate</name>
    <dbReference type="NCBI Taxonomy" id="34765"/>
    <lineage>
        <taxon>Eukaryota</taxon>
        <taxon>Metazoa</taxon>
        <taxon>Chordata</taxon>
        <taxon>Tunicata</taxon>
        <taxon>Appendicularia</taxon>
        <taxon>Copelata</taxon>
        <taxon>Oikopleuridae</taxon>
        <taxon>Oikopleura</taxon>
    </lineage>
</organism>
<feature type="domain" description="Nucleoplasmin core" evidence="5">
    <location>
        <begin position="39"/>
        <end position="135"/>
    </location>
</feature>
<dbReference type="FunFam" id="1.10.10.2100:FF:000002">
    <property type="entry name" value="cell growth-regulating nucleolar protein-like"/>
    <property type="match status" value="1"/>
</dbReference>
<gene>
    <name evidence="6" type="ORF">GSOID_T00000934001</name>
    <name evidence="7" type="ORF">GSOID_T00031826001</name>
</gene>
<feature type="compositionally biased region" description="Basic and acidic residues" evidence="4">
    <location>
        <begin position="199"/>
        <end position="218"/>
    </location>
</feature>
<accession>E4WQN4</accession>
<proteinExistence type="inferred from homology"/>
<feature type="region of interest" description="Disordered" evidence="4">
    <location>
        <begin position="136"/>
        <end position="218"/>
    </location>
</feature>
<dbReference type="PANTHER" id="PTHR22747:SF18">
    <property type="entry name" value="GEO09167P1-RELATED"/>
    <property type="match status" value="1"/>
</dbReference>
<dbReference type="AlphaFoldDB" id="E4WQN4"/>
<dbReference type="Gene3D" id="2.60.120.340">
    <property type="entry name" value="Nucleoplasmin core domain"/>
    <property type="match status" value="1"/>
</dbReference>
<dbReference type="GO" id="GO:0005730">
    <property type="term" value="C:nucleolus"/>
    <property type="evidence" value="ECO:0007669"/>
    <property type="project" value="TreeGrafter"/>
</dbReference>
<dbReference type="GO" id="GO:0005654">
    <property type="term" value="C:nucleoplasm"/>
    <property type="evidence" value="ECO:0007669"/>
    <property type="project" value="TreeGrafter"/>
</dbReference>
<feature type="region of interest" description="Disordered" evidence="4">
    <location>
        <begin position="1"/>
        <end position="35"/>
    </location>
</feature>
<feature type="compositionally biased region" description="Acidic residues" evidence="4">
    <location>
        <begin position="137"/>
        <end position="169"/>
    </location>
</feature>
<evidence type="ECO:0000313" key="6">
    <source>
        <dbReference type="EMBL" id="CBY20925.1"/>
    </source>
</evidence>
<dbReference type="GO" id="GO:0005737">
    <property type="term" value="C:cytoplasm"/>
    <property type="evidence" value="ECO:0007669"/>
    <property type="project" value="TreeGrafter"/>
</dbReference>
<evidence type="ECO:0000313" key="8">
    <source>
        <dbReference type="Proteomes" id="UP000001307"/>
    </source>
</evidence>
<dbReference type="EMBL" id="FN654355">
    <property type="protein sequence ID" value="CBY32489.1"/>
    <property type="molecule type" value="Genomic_DNA"/>
</dbReference>
<dbReference type="InParanoid" id="E4WQN4"/>
<dbReference type="Pfam" id="PF03066">
    <property type="entry name" value="Nucleoplasmin"/>
    <property type="match status" value="1"/>
</dbReference>
<evidence type="ECO:0000256" key="1">
    <source>
        <dbReference type="ARBA" id="ARBA00004123"/>
    </source>
</evidence>
<name>E4WQN4_OIKDI</name>
<sequence length="271" mass="30117">MPSKVPMEDPELDMDESEFDMDDSAMMDGPPPPERKEYLWATNLEGSAPFKFEGGDNEDEQVIFKSCALGAGAKGKHVIELSAVDANSEKCTVILGVLSDANPYLRLPDISVEPPLLLKLTEGSGPVNVAANHFVSEEADDEDDESDMDEEEMEAEVEAAEESEEETVEEPVKVPEPVKTSPKKAAAKKPAETKPATKRKADVVEEADNKKAKKAPKEFDSIEELKKAIQANPGGKPKKEEKFKNWLKNTMKCHKQEWYSECFTWWQAQAK</sequence>
<dbReference type="OrthoDB" id="6075101at2759"/>
<dbReference type="EMBL" id="FN653015">
    <property type="protein sequence ID" value="CBY20925.1"/>
    <property type="molecule type" value="Genomic_DNA"/>
</dbReference>
<evidence type="ECO:0000259" key="5">
    <source>
        <dbReference type="Pfam" id="PF03066"/>
    </source>
</evidence>
<comment type="subcellular location">
    <subcellularLocation>
        <location evidence="1">Nucleus</location>
    </subcellularLocation>
</comment>
<dbReference type="PANTHER" id="PTHR22747">
    <property type="entry name" value="NUCLEOPLASMIN"/>
    <property type="match status" value="1"/>
</dbReference>
<keyword evidence="3" id="KW-0539">Nucleus</keyword>
<comment type="similarity">
    <text evidence="2">Belongs to the nucleoplasmin family.</text>
</comment>
<dbReference type="Proteomes" id="UP000001307">
    <property type="component" value="Unassembled WGS sequence"/>
</dbReference>
<evidence type="ECO:0000256" key="2">
    <source>
        <dbReference type="ARBA" id="ARBA00010744"/>
    </source>
</evidence>
<dbReference type="InterPro" id="IPR004301">
    <property type="entry name" value="Nucleoplasmin"/>
</dbReference>
<protein>
    <recommendedName>
        <fullName evidence="5">Nucleoplasmin core domain-containing protein</fullName>
    </recommendedName>
</protein>
<dbReference type="SUPFAM" id="SSF69203">
    <property type="entry name" value="Nucleoplasmin-like core domain"/>
    <property type="match status" value="1"/>
</dbReference>
<keyword evidence="8" id="KW-1185">Reference proteome</keyword>
<reference evidence="6" key="1">
    <citation type="journal article" date="2010" name="Science">
        <title>Plasticity of animal genome architecture unmasked by rapid evolution of a pelagic tunicate.</title>
        <authorList>
            <person name="Denoeud F."/>
            <person name="Henriet S."/>
            <person name="Mungpakdee S."/>
            <person name="Aury J.M."/>
            <person name="Da Silva C."/>
            <person name="Brinkmann H."/>
            <person name="Mikhaleva J."/>
            <person name="Olsen L.C."/>
            <person name="Jubin C."/>
            <person name="Canestro C."/>
            <person name="Bouquet J.M."/>
            <person name="Danks G."/>
            <person name="Poulain J."/>
            <person name="Campsteijn C."/>
            <person name="Adamski M."/>
            <person name="Cross I."/>
            <person name="Yadetie F."/>
            <person name="Muffato M."/>
            <person name="Louis A."/>
            <person name="Butcher S."/>
            <person name="Tsagkogeorga G."/>
            <person name="Konrad A."/>
            <person name="Singh S."/>
            <person name="Jensen M.F."/>
            <person name="Cong E.H."/>
            <person name="Eikeseth-Otteraa H."/>
            <person name="Noel B."/>
            <person name="Anthouard V."/>
            <person name="Porcel B.M."/>
            <person name="Kachouri-Lafond R."/>
            <person name="Nishino A."/>
            <person name="Ugolini M."/>
            <person name="Chourrout P."/>
            <person name="Nishida H."/>
            <person name="Aasland R."/>
            <person name="Huzurbazar S."/>
            <person name="Westhof E."/>
            <person name="Delsuc F."/>
            <person name="Lehrach H."/>
            <person name="Reinhardt R."/>
            <person name="Weissenbach J."/>
            <person name="Roy S.W."/>
            <person name="Artiguenave F."/>
            <person name="Postlethwait J.H."/>
            <person name="Manak J.R."/>
            <person name="Thompson E.M."/>
            <person name="Jaillon O."/>
            <person name="Du Pasquier L."/>
            <person name="Boudinot P."/>
            <person name="Liberles D.A."/>
            <person name="Volff J.N."/>
            <person name="Philippe H."/>
            <person name="Lenhard B."/>
            <person name="Roest Crollius H."/>
            <person name="Wincker P."/>
            <person name="Chourrout D."/>
        </authorList>
    </citation>
    <scope>NUCLEOTIDE SEQUENCE [LARGE SCALE GENOMIC DNA]</scope>
</reference>
<evidence type="ECO:0000256" key="3">
    <source>
        <dbReference type="ARBA" id="ARBA00023242"/>
    </source>
</evidence>
<dbReference type="Gene3D" id="1.10.10.2100">
    <property type="match status" value="1"/>
</dbReference>